<evidence type="ECO:0000313" key="2">
    <source>
        <dbReference type="Proteomes" id="UP000308186"/>
    </source>
</evidence>
<evidence type="ECO:0000313" key="1">
    <source>
        <dbReference type="EMBL" id="TNF65088.1"/>
    </source>
</evidence>
<reference evidence="1 2" key="1">
    <citation type="submission" date="2019-06" db="EMBL/GenBank/DDBJ databases">
        <title>Genome Announcement To Ensure Probiotic Safety of Streptococcus salivarius UBSS01.</title>
        <authorList>
            <person name="Sulthana A."/>
            <person name="Lakshmi S.G."/>
            <person name="Madempudi R.S."/>
        </authorList>
    </citation>
    <scope>NUCLEOTIDE SEQUENCE [LARGE SCALE GENOMIC DNA]</scope>
    <source>
        <strain evidence="1 2">UBSS01</strain>
    </source>
</reference>
<dbReference type="EMBL" id="VDCW01000059">
    <property type="protein sequence ID" value="TNF65088.1"/>
    <property type="molecule type" value="Genomic_DNA"/>
</dbReference>
<sequence>MPGADQKRKCTAWQEYGWPECVTFEQLYWLYRRDGIAYGAIEKLLARCWSDYPEVIQGDEDDEATNETAWEKQNAAYLKSAWMWGAFADGDRRRLVGRYCGLILHLSDGGTWSDPVRTTKPIRLDKITVAWASALEPAEYDNDIASATYGQPKLWRYQEAPKKNFQGAVREIHPDRIFIVGSYDADAIGFLEPVYNAFVSLEKVAGGSGESFLKNAARQIAVNFDKDIDFASIAKQYGVSVNELHGRMEEAARDLNAANDMLMVTQGATVTPLVSAVSDPTGTFNVNLQIA</sequence>
<accession>A0AAX2UZK7</accession>
<feature type="non-terminal residue" evidence="1">
    <location>
        <position position="291"/>
    </location>
</feature>
<proteinExistence type="predicted"/>
<name>A0AAX2UZK7_STRSL</name>
<dbReference type="Proteomes" id="UP000308186">
    <property type="component" value="Unassembled WGS sequence"/>
</dbReference>
<gene>
    <name evidence="1" type="ORF">FBF48_10645</name>
</gene>
<comment type="caution">
    <text evidence="1">The sequence shown here is derived from an EMBL/GenBank/DDBJ whole genome shotgun (WGS) entry which is preliminary data.</text>
</comment>
<organism evidence="1 2">
    <name type="scientific">Streptococcus salivarius</name>
    <dbReference type="NCBI Taxonomy" id="1304"/>
    <lineage>
        <taxon>Bacteria</taxon>
        <taxon>Bacillati</taxon>
        <taxon>Bacillota</taxon>
        <taxon>Bacilli</taxon>
        <taxon>Lactobacillales</taxon>
        <taxon>Streptococcaceae</taxon>
        <taxon>Streptococcus</taxon>
    </lineage>
</organism>
<protein>
    <submittedName>
        <fullName evidence="1">DUF1073 domain-containing protein</fullName>
    </submittedName>
</protein>
<dbReference type="AlphaFoldDB" id="A0AAX2UZK7"/>